<sequence length="296" mass="32739">MQSRKTFLQNMGLLGAGLALAPIDNLFGHTVNKPWFSISLAQWSLHRTLFKGDLKNIDFPAFAAKEFDIHAVEYVSRFFKDEVRNAAYIKDLNARAADHDVKNVLIMVDGEGELGNADATKRNTAVENHYQWIDAAQQLGCHAIRVNAAGKGTAEEVAKRVVESLRTLAVYGENAGISVVVENHGGISSDGAWLSNVLKTVDHKYCGSLPDFGNFYEYDRYQGVTDLMPFAKGVSAKTNVFDAQGSEANIDYARMMKIVRDAGYTGFVGIEYEGDKLSEIEGIKLTKKLLQRFQMA</sequence>
<dbReference type="SUPFAM" id="SSF51658">
    <property type="entry name" value="Xylose isomerase-like"/>
    <property type="match status" value="1"/>
</dbReference>
<evidence type="ECO:0000259" key="1">
    <source>
        <dbReference type="Pfam" id="PF01261"/>
    </source>
</evidence>
<keyword evidence="2" id="KW-0413">Isomerase</keyword>
<proteinExistence type="predicted"/>
<dbReference type="Proteomes" id="UP000245627">
    <property type="component" value="Unassembled WGS sequence"/>
</dbReference>
<gene>
    <name evidence="2" type="ORF">DC487_08940</name>
</gene>
<dbReference type="AlphaFoldDB" id="A0A2T8HI28"/>
<dbReference type="InterPro" id="IPR050312">
    <property type="entry name" value="IolE/XylAMocC-like"/>
</dbReference>
<dbReference type="PANTHER" id="PTHR12110">
    <property type="entry name" value="HYDROXYPYRUVATE ISOMERASE"/>
    <property type="match status" value="1"/>
</dbReference>
<accession>A0A2T8HI28</accession>
<name>A0A2T8HI28_9SPHI</name>
<evidence type="ECO:0000313" key="3">
    <source>
        <dbReference type="Proteomes" id="UP000245627"/>
    </source>
</evidence>
<keyword evidence="3" id="KW-1185">Reference proteome</keyword>
<dbReference type="RefSeq" id="WP_116775640.1">
    <property type="nucleotide sequence ID" value="NZ_QDKG01000003.1"/>
</dbReference>
<dbReference type="PANTHER" id="PTHR12110:SF53">
    <property type="entry name" value="BLR5974 PROTEIN"/>
    <property type="match status" value="1"/>
</dbReference>
<protein>
    <submittedName>
        <fullName evidence="2">Xylose isomerase</fullName>
    </submittedName>
</protein>
<dbReference type="InterPro" id="IPR013022">
    <property type="entry name" value="Xyl_isomerase-like_TIM-brl"/>
</dbReference>
<organism evidence="2 3">
    <name type="scientific">Sphingobacterium corticibacter</name>
    <dbReference type="NCBI Taxonomy" id="2171749"/>
    <lineage>
        <taxon>Bacteria</taxon>
        <taxon>Pseudomonadati</taxon>
        <taxon>Bacteroidota</taxon>
        <taxon>Sphingobacteriia</taxon>
        <taxon>Sphingobacteriales</taxon>
        <taxon>Sphingobacteriaceae</taxon>
        <taxon>Sphingobacterium</taxon>
    </lineage>
</organism>
<dbReference type="Pfam" id="PF01261">
    <property type="entry name" value="AP_endonuc_2"/>
    <property type="match status" value="1"/>
</dbReference>
<feature type="domain" description="Xylose isomerase-like TIM barrel" evidence="1">
    <location>
        <begin position="63"/>
        <end position="283"/>
    </location>
</feature>
<dbReference type="EMBL" id="QDKG01000003">
    <property type="protein sequence ID" value="PVH25050.1"/>
    <property type="molecule type" value="Genomic_DNA"/>
</dbReference>
<evidence type="ECO:0000313" key="2">
    <source>
        <dbReference type="EMBL" id="PVH25050.1"/>
    </source>
</evidence>
<dbReference type="GO" id="GO:0016853">
    <property type="term" value="F:isomerase activity"/>
    <property type="evidence" value="ECO:0007669"/>
    <property type="project" value="UniProtKB-KW"/>
</dbReference>
<reference evidence="2 3" key="1">
    <citation type="submission" date="2018-04" db="EMBL/GenBank/DDBJ databases">
        <title>Sphingobacterium cortibacter sp. nov.</title>
        <authorList>
            <person name="Li Y."/>
        </authorList>
    </citation>
    <scope>NUCLEOTIDE SEQUENCE [LARGE SCALE GENOMIC DNA]</scope>
    <source>
        <strain evidence="2 3">2c-3</strain>
    </source>
</reference>
<comment type="caution">
    <text evidence="2">The sequence shown here is derived from an EMBL/GenBank/DDBJ whole genome shotgun (WGS) entry which is preliminary data.</text>
</comment>
<dbReference type="InterPro" id="IPR036237">
    <property type="entry name" value="Xyl_isomerase-like_sf"/>
</dbReference>
<dbReference type="OrthoDB" id="1114629at2"/>
<dbReference type="Gene3D" id="3.20.20.150">
    <property type="entry name" value="Divalent-metal-dependent TIM barrel enzymes"/>
    <property type="match status" value="1"/>
</dbReference>